<dbReference type="InterPro" id="IPR010330">
    <property type="entry name" value="CoiA_nuc"/>
</dbReference>
<dbReference type="Pfam" id="PF06054">
    <property type="entry name" value="CoiA_nuc"/>
    <property type="match status" value="1"/>
</dbReference>
<organism evidence="2 3">
    <name type="scientific">Ponticaulis profundi</name>
    <dbReference type="NCBI Taxonomy" id="2665222"/>
    <lineage>
        <taxon>Bacteria</taxon>
        <taxon>Pseudomonadati</taxon>
        <taxon>Pseudomonadota</taxon>
        <taxon>Alphaproteobacteria</taxon>
        <taxon>Hyphomonadales</taxon>
        <taxon>Hyphomonadaceae</taxon>
        <taxon>Ponticaulis</taxon>
    </lineage>
</organism>
<dbReference type="RefSeq" id="WP_377380621.1">
    <property type="nucleotide sequence ID" value="NZ_JBHSSW010000046.1"/>
</dbReference>
<reference evidence="3" key="1">
    <citation type="journal article" date="2019" name="Int. J. Syst. Evol. Microbiol.">
        <title>The Global Catalogue of Microorganisms (GCM) 10K type strain sequencing project: providing services to taxonomists for standard genome sequencing and annotation.</title>
        <authorList>
            <consortium name="The Broad Institute Genomics Platform"/>
            <consortium name="The Broad Institute Genome Sequencing Center for Infectious Disease"/>
            <person name="Wu L."/>
            <person name="Ma J."/>
        </authorList>
    </citation>
    <scope>NUCLEOTIDE SEQUENCE [LARGE SCALE GENOMIC DNA]</scope>
    <source>
        <strain evidence="3">CGMCC-1.15741</strain>
    </source>
</reference>
<dbReference type="Proteomes" id="UP001596303">
    <property type="component" value="Unassembled WGS sequence"/>
</dbReference>
<evidence type="ECO:0000313" key="3">
    <source>
        <dbReference type="Proteomes" id="UP001596303"/>
    </source>
</evidence>
<gene>
    <name evidence="2" type="ORF">ACFQDM_15640</name>
</gene>
<feature type="domain" description="Competence protein CoiA nuclease-like" evidence="1">
    <location>
        <begin position="85"/>
        <end position="173"/>
    </location>
</feature>
<evidence type="ECO:0000259" key="1">
    <source>
        <dbReference type="Pfam" id="PF06054"/>
    </source>
</evidence>
<sequence>MIYAWIDGTKRQPIAKGERTVCEDCGGLLTSVMPAQNVAHWRHKAGDCDRWSETEGPWHLGWKEQFEVGCREIGLYDSLAGEWHRADVLCGAGTPIATVLELQHSSISEQERTERETFYLQKHRMFWLVHLHNDHSFTGTNFRLSLGLGARTTTVDGHNFDIVYFASRSSQFIEKWKRSRAHVFFDYQGHIFYLANERVAAQANGGLPLKKGYFAYSQLSRKEFIRAVQGNS</sequence>
<proteinExistence type="predicted"/>
<keyword evidence="3" id="KW-1185">Reference proteome</keyword>
<evidence type="ECO:0000313" key="2">
    <source>
        <dbReference type="EMBL" id="MFC6199517.1"/>
    </source>
</evidence>
<dbReference type="EMBL" id="JBHSSW010000046">
    <property type="protein sequence ID" value="MFC6199517.1"/>
    <property type="molecule type" value="Genomic_DNA"/>
</dbReference>
<protein>
    <recommendedName>
        <fullName evidence="1">Competence protein CoiA nuclease-like domain-containing protein</fullName>
    </recommendedName>
</protein>
<comment type="caution">
    <text evidence="2">The sequence shown here is derived from an EMBL/GenBank/DDBJ whole genome shotgun (WGS) entry which is preliminary data.</text>
</comment>
<name>A0ABW1SD63_9PROT</name>
<accession>A0ABW1SD63</accession>